<keyword evidence="2" id="KW-0503">Monooxygenase</keyword>
<organism evidence="3 4">
    <name type="scientific">Ktedonobacter racemifer DSM 44963</name>
    <dbReference type="NCBI Taxonomy" id="485913"/>
    <lineage>
        <taxon>Bacteria</taxon>
        <taxon>Bacillati</taxon>
        <taxon>Chloroflexota</taxon>
        <taxon>Ktedonobacteria</taxon>
        <taxon>Ktedonobacterales</taxon>
        <taxon>Ktedonobacteraceae</taxon>
        <taxon>Ktedonobacter</taxon>
    </lineage>
</organism>
<dbReference type="PANTHER" id="PTHR46696:SF1">
    <property type="entry name" value="CYTOCHROME P450 YJIB-RELATED"/>
    <property type="match status" value="1"/>
</dbReference>
<comment type="caution">
    <text evidence="3">The sequence shown here is derived from an EMBL/GenBank/DDBJ whole genome shotgun (WGS) entry which is preliminary data.</text>
</comment>
<evidence type="ECO:0000313" key="3">
    <source>
        <dbReference type="EMBL" id="EFH84201.1"/>
    </source>
</evidence>
<dbReference type="OrthoDB" id="9801155at2"/>
<dbReference type="SUPFAM" id="SSF48264">
    <property type="entry name" value="Cytochrome P450"/>
    <property type="match status" value="1"/>
</dbReference>
<keyword evidence="2" id="KW-0349">Heme</keyword>
<reference evidence="3 4" key="1">
    <citation type="journal article" date="2011" name="Stand. Genomic Sci.">
        <title>Non-contiguous finished genome sequence and contextual data of the filamentous soil bacterium Ktedonobacter racemifer type strain (SOSP1-21).</title>
        <authorList>
            <person name="Chang Y.J."/>
            <person name="Land M."/>
            <person name="Hauser L."/>
            <person name="Chertkov O."/>
            <person name="Del Rio T.G."/>
            <person name="Nolan M."/>
            <person name="Copeland A."/>
            <person name="Tice H."/>
            <person name="Cheng J.F."/>
            <person name="Lucas S."/>
            <person name="Han C."/>
            <person name="Goodwin L."/>
            <person name="Pitluck S."/>
            <person name="Ivanova N."/>
            <person name="Ovchinikova G."/>
            <person name="Pati A."/>
            <person name="Chen A."/>
            <person name="Palaniappan K."/>
            <person name="Mavromatis K."/>
            <person name="Liolios K."/>
            <person name="Brettin T."/>
            <person name="Fiebig A."/>
            <person name="Rohde M."/>
            <person name="Abt B."/>
            <person name="Goker M."/>
            <person name="Detter J.C."/>
            <person name="Woyke T."/>
            <person name="Bristow J."/>
            <person name="Eisen J.A."/>
            <person name="Markowitz V."/>
            <person name="Hugenholtz P."/>
            <person name="Kyrpides N.C."/>
            <person name="Klenk H.P."/>
            <person name="Lapidus A."/>
        </authorList>
    </citation>
    <scope>NUCLEOTIDE SEQUENCE [LARGE SCALE GENOMIC DNA]</scope>
    <source>
        <strain evidence="4">DSM 44963</strain>
    </source>
</reference>
<dbReference type="GO" id="GO:0020037">
    <property type="term" value="F:heme binding"/>
    <property type="evidence" value="ECO:0007669"/>
    <property type="project" value="InterPro"/>
</dbReference>
<evidence type="ECO:0000313" key="4">
    <source>
        <dbReference type="Proteomes" id="UP000004508"/>
    </source>
</evidence>
<evidence type="ECO:0000256" key="1">
    <source>
        <dbReference type="ARBA" id="ARBA00010617"/>
    </source>
</evidence>
<dbReference type="GO" id="GO:0005506">
    <property type="term" value="F:iron ion binding"/>
    <property type="evidence" value="ECO:0007669"/>
    <property type="project" value="InterPro"/>
</dbReference>
<dbReference type="AlphaFoldDB" id="D6TVA1"/>
<dbReference type="PROSITE" id="PS00086">
    <property type="entry name" value="CYTOCHROME_P450"/>
    <property type="match status" value="1"/>
</dbReference>
<accession>D6TVA1</accession>
<dbReference type="InParanoid" id="D6TVA1"/>
<dbReference type="GO" id="GO:0016705">
    <property type="term" value="F:oxidoreductase activity, acting on paired donors, with incorporation or reduction of molecular oxygen"/>
    <property type="evidence" value="ECO:0007669"/>
    <property type="project" value="InterPro"/>
</dbReference>
<protein>
    <submittedName>
        <fullName evidence="3">Cytochrome P450</fullName>
    </submittedName>
</protein>
<proteinExistence type="inferred from homology"/>
<dbReference type="GO" id="GO:0004497">
    <property type="term" value="F:monooxygenase activity"/>
    <property type="evidence" value="ECO:0007669"/>
    <property type="project" value="UniProtKB-KW"/>
</dbReference>
<keyword evidence="2" id="KW-0479">Metal-binding</keyword>
<gene>
    <name evidence="3" type="ORF">Krac_5224</name>
</gene>
<dbReference type="Gene3D" id="1.10.630.10">
    <property type="entry name" value="Cytochrome P450"/>
    <property type="match status" value="1"/>
</dbReference>
<dbReference type="Pfam" id="PF00067">
    <property type="entry name" value="p450"/>
    <property type="match status" value="1"/>
</dbReference>
<keyword evidence="4" id="KW-1185">Reference proteome</keyword>
<dbReference type="InterPro" id="IPR002397">
    <property type="entry name" value="Cyt_P450_B"/>
</dbReference>
<dbReference type="InterPro" id="IPR017972">
    <property type="entry name" value="Cyt_P450_CS"/>
</dbReference>
<dbReference type="CDD" id="cd11036">
    <property type="entry name" value="AknT-like"/>
    <property type="match status" value="1"/>
</dbReference>
<evidence type="ECO:0000256" key="2">
    <source>
        <dbReference type="RuleBase" id="RU000461"/>
    </source>
</evidence>
<dbReference type="eggNOG" id="COG2124">
    <property type="taxonomic scope" value="Bacteria"/>
</dbReference>
<dbReference type="EMBL" id="ADVG01000003">
    <property type="protein sequence ID" value="EFH84201.1"/>
    <property type="molecule type" value="Genomic_DNA"/>
</dbReference>
<dbReference type="RefSeq" id="WP_007915515.1">
    <property type="nucleotide sequence ID" value="NZ_ADVG01000003.1"/>
</dbReference>
<comment type="similarity">
    <text evidence="1 2">Belongs to the cytochrome P450 family.</text>
</comment>
<dbReference type="STRING" id="485913.Krac_5224"/>
<keyword evidence="2" id="KW-0408">Iron</keyword>
<dbReference type="PANTHER" id="PTHR46696">
    <property type="entry name" value="P450, PUTATIVE (EUROFUNG)-RELATED"/>
    <property type="match status" value="1"/>
</dbReference>
<dbReference type="Proteomes" id="UP000004508">
    <property type="component" value="Unassembled WGS sequence"/>
</dbReference>
<dbReference type="InterPro" id="IPR036396">
    <property type="entry name" value="Cyt_P450_sf"/>
</dbReference>
<name>D6TVA1_KTERA</name>
<dbReference type="InterPro" id="IPR001128">
    <property type="entry name" value="Cyt_P450"/>
</dbReference>
<sequence>MPALSPTNPIEAVTHPDPYQYYTEVIMQRPIYWDARLRLWVASSASAVSAVLTNPICRVRPLAEPVPSALLGSPAAEIFRYLVRMNDGERYCPFKQAISSSIESLEARSIVEESRKWASLFLSGSQTVATSHALENFAFHLPIYVVASLLGVPQNMLQETVVWMGDFVRCLAPTSTTEQIERGKAAAGHLLDLMHTLLGTSHRGTERNLLIILEEQAKGIGCEARNIIAANAIGFLSQAYEATAGLIGNTVVYLGSHQDALEEVQADPELLSPVLAEVLRYDSPIQNTRRFLAQNGSVAGQEMKEGDVVLVVLAAANRDPEANPEPEQFKILREKRRTFTFGMGPHICPGETLATLIAQAGVSQLLDCGIDLARLARNATYRASANVRVALLTLQ</sequence>
<dbReference type="PRINTS" id="PR00359">
    <property type="entry name" value="BP450"/>
</dbReference>
<keyword evidence="2" id="KW-0560">Oxidoreductase</keyword>